<accession>A0AAD1WVX0</accession>
<evidence type="ECO:0000313" key="2">
    <source>
        <dbReference type="Proteomes" id="UP001295444"/>
    </source>
</evidence>
<dbReference type="Proteomes" id="UP001295444">
    <property type="component" value="Chromosome 12"/>
</dbReference>
<sequence length="51" mass="5344">MAVPSNASDSVTEPSTLRAIYNLQRLGYSRAAAKSSFQVRHGLHVGPTGGS</sequence>
<gene>
    <name evidence="1" type="ORF">PECUL_23A035248</name>
</gene>
<organism evidence="1 2">
    <name type="scientific">Pelobates cultripes</name>
    <name type="common">Western spadefoot toad</name>
    <dbReference type="NCBI Taxonomy" id="61616"/>
    <lineage>
        <taxon>Eukaryota</taxon>
        <taxon>Metazoa</taxon>
        <taxon>Chordata</taxon>
        <taxon>Craniata</taxon>
        <taxon>Vertebrata</taxon>
        <taxon>Euteleostomi</taxon>
        <taxon>Amphibia</taxon>
        <taxon>Batrachia</taxon>
        <taxon>Anura</taxon>
        <taxon>Pelobatoidea</taxon>
        <taxon>Pelobatidae</taxon>
        <taxon>Pelobates</taxon>
    </lineage>
</organism>
<reference evidence="1" key="1">
    <citation type="submission" date="2022-03" db="EMBL/GenBank/DDBJ databases">
        <authorList>
            <person name="Alioto T."/>
            <person name="Alioto T."/>
            <person name="Gomez Garrido J."/>
        </authorList>
    </citation>
    <scope>NUCLEOTIDE SEQUENCE</scope>
</reference>
<dbReference type="AlphaFoldDB" id="A0AAD1WVX0"/>
<feature type="non-terminal residue" evidence="1">
    <location>
        <position position="51"/>
    </location>
</feature>
<proteinExistence type="predicted"/>
<dbReference type="EMBL" id="OW240923">
    <property type="protein sequence ID" value="CAH2324733.1"/>
    <property type="molecule type" value="Genomic_DNA"/>
</dbReference>
<keyword evidence="2" id="KW-1185">Reference proteome</keyword>
<evidence type="ECO:0000313" key="1">
    <source>
        <dbReference type="EMBL" id="CAH2324733.1"/>
    </source>
</evidence>
<protein>
    <submittedName>
        <fullName evidence="1">Uncharacterized protein</fullName>
    </submittedName>
</protein>
<name>A0AAD1WVX0_PELCU</name>